<feature type="signal peptide" evidence="1">
    <location>
        <begin position="1"/>
        <end position="26"/>
    </location>
</feature>
<keyword evidence="1" id="KW-0732">Signal</keyword>
<proteinExistence type="evidence at transcript level"/>
<reference evidence="2" key="1">
    <citation type="journal article" date="2011" name="Plant Physiol.">
        <title>Comprehensive sequence analysis of 24,783 barley full-length cDNAs derived from 12 clone libraries.</title>
        <authorList>
            <person name="Matsumoto T."/>
            <person name="Tanaka T."/>
            <person name="Sakai H."/>
            <person name="Amano N."/>
            <person name="Kanamori H."/>
            <person name="Kurita K."/>
            <person name="Kikuta A."/>
            <person name="Kamiya K."/>
            <person name="Yamamoto M."/>
            <person name="Ikawa H."/>
            <person name="Fujii N."/>
            <person name="Hori K."/>
            <person name="Itoh T."/>
            <person name="Sato K."/>
        </authorList>
    </citation>
    <scope>NUCLEOTIDE SEQUENCE</scope>
</reference>
<dbReference type="EnsemblPlants" id="HORVU.MOREX.r3.1HG0089720.1">
    <property type="protein sequence ID" value="HORVU.MOREX.r3.1HG0089720.1.CDS1"/>
    <property type="gene ID" value="HORVU.MOREX.r3.1HG0089720"/>
</dbReference>
<sequence>MSKAQHAGVFMYFLFFFRGYLPSCMHDDWHHELTLYETNCLIPFFQNKSLDVSCSLSPLVLLA</sequence>
<evidence type="ECO:0000313" key="2">
    <source>
        <dbReference type="EMBL" id="BAJ91726.1"/>
    </source>
</evidence>
<dbReference type="Proteomes" id="UP000011116">
    <property type="component" value="Chromosome 1H"/>
</dbReference>
<dbReference type="AlphaFoldDB" id="F2D9F5"/>
<dbReference type="HOGENOM" id="CLU_2888953_0_0_1"/>
<reference evidence="4" key="2">
    <citation type="journal article" date="2012" name="Nature">
        <title>A physical, genetic and functional sequence assembly of the barley genome.</title>
        <authorList>
            <consortium name="The International Barley Genome Sequencing Consortium"/>
            <person name="Mayer K.F."/>
            <person name="Waugh R."/>
            <person name="Brown J.W."/>
            <person name="Schulman A."/>
            <person name="Langridge P."/>
            <person name="Platzer M."/>
            <person name="Fincher G.B."/>
            <person name="Muehlbauer G.J."/>
            <person name="Sato K."/>
            <person name="Close T.J."/>
            <person name="Wise R.P."/>
            <person name="Stein N."/>
        </authorList>
    </citation>
    <scope>NUCLEOTIDE SEQUENCE [LARGE SCALE GENOMIC DNA]</scope>
    <source>
        <strain evidence="4">cv. Morex</strain>
    </source>
</reference>
<accession>F2D9F5</accession>
<reference evidence="3" key="3">
    <citation type="submission" date="2020-10" db="EMBL/GenBank/DDBJ databases">
        <authorList>
            <person name="Scholz U."/>
            <person name="Mascher M."/>
            <person name="Fiebig A."/>
        </authorList>
    </citation>
    <scope>NUCLEOTIDE SEQUENCE [LARGE SCALE GENOMIC DNA]</scope>
    <source>
        <strain evidence="3">cv. Morex</strain>
    </source>
</reference>
<evidence type="ECO:0000256" key="1">
    <source>
        <dbReference type="SAM" id="SignalP"/>
    </source>
</evidence>
<evidence type="ECO:0000313" key="4">
    <source>
        <dbReference type="Proteomes" id="UP000011116"/>
    </source>
</evidence>
<dbReference type="EMBL" id="AK360517">
    <property type="protein sequence ID" value="BAJ91726.1"/>
    <property type="molecule type" value="mRNA"/>
</dbReference>
<feature type="chain" id="PRO_5043303081" evidence="1">
    <location>
        <begin position="27"/>
        <end position="63"/>
    </location>
</feature>
<dbReference type="Gramene" id="HORVU.MOREX.r3.1HG0089720.1">
    <property type="protein sequence ID" value="HORVU.MOREX.r3.1HG0089720.1.CDS1"/>
    <property type="gene ID" value="HORVU.MOREX.r3.1HG0089720"/>
</dbReference>
<evidence type="ECO:0000313" key="3">
    <source>
        <dbReference type="EnsemblPlants" id="HORVU.MOREX.r3.1HG0089720.1.CDS1"/>
    </source>
</evidence>
<dbReference type="Gramene" id="HORVU.MOREX.r2.1HG0073830.1">
    <property type="protein sequence ID" value="HORVU.MOREX.r2.1HG0073830.1.CDS.1"/>
    <property type="gene ID" value="HORVU.MOREX.r2.1HG0073830"/>
</dbReference>
<name>F2D9F5_HORVV</name>
<keyword evidence="4" id="KW-1185">Reference proteome</keyword>
<organism evidence="2">
    <name type="scientific">Hordeum vulgare subsp. vulgare</name>
    <name type="common">Domesticated barley</name>
    <dbReference type="NCBI Taxonomy" id="112509"/>
    <lineage>
        <taxon>Eukaryota</taxon>
        <taxon>Viridiplantae</taxon>
        <taxon>Streptophyta</taxon>
        <taxon>Embryophyta</taxon>
        <taxon>Tracheophyta</taxon>
        <taxon>Spermatophyta</taxon>
        <taxon>Magnoliopsida</taxon>
        <taxon>Liliopsida</taxon>
        <taxon>Poales</taxon>
        <taxon>Poaceae</taxon>
        <taxon>BOP clade</taxon>
        <taxon>Pooideae</taxon>
        <taxon>Triticodae</taxon>
        <taxon>Triticeae</taxon>
        <taxon>Hordeinae</taxon>
        <taxon>Hordeum</taxon>
    </lineage>
</organism>
<reference evidence="3" key="4">
    <citation type="submission" date="2022-01" db="UniProtKB">
        <authorList>
            <consortium name="EnsemblPlants"/>
        </authorList>
    </citation>
    <scope>IDENTIFICATION</scope>
    <source>
        <strain evidence="3">subsp. vulgare</strain>
    </source>
</reference>
<protein>
    <submittedName>
        <fullName evidence="2">Predicted protein</fullName>
    </submittedName>
</protein>